<feature type="region of interest" description="Disordered" evidence="1">
    <location>
        <begin position="681"/>
        <end position="729"/>
    </location>
</feature>
<evidence type="ECO:0000313" key="3">
    <source>
        <dbReference type="Proteomes" id="UP000018211"/>
    </source>
</evidence>
<evidence type="ECO:0000313" key="2">
    <source>
        <dbReference type="EMBL" id="CCO46638.1"/>
    </source>
</evidence>
<feature type="region of interest" description="Disordered" evidence="1">
    <location>
        <begin position="810"/>
        <end position="841"/>
    </location>
</feature>
<feature type="region of interest" description="Disordered" evidence="1">
    <location>
        <begin position="1"/>
        <end position="32"/>
    </location>
</feature>
<feature type="compositionally biased region" description="Low complexity" evidence="1">
    <location>
        <begin position="207"/>
        <end position="217"/>
    </location>
</feature>
<proteinExistence type="predicted"/>
<dbReference type="AlphaFoldDB" id="A0AAV2VPI2"/>
<comment type="caution">
    <text evidence="2">The sequence shown here is derived from an EMBL/GenBank/DDBJ whole genome shotgun (WGS) entry which is preliminary data.</text>
</comment>
<dbReference type="EMBL" id="CAOF01000095">
    <property type="protein sequence ID" value="CCO46638.1"/>
    <property type="molecule type" value="Genomic_DNA"/>
</dbReference>
<dbReference type="PANTHER" id="PTHR23401">
    <property type="entry name" value="CYCLIN DEPENDANT KINASE-5 ACTIVATOR"/>
    <property type="match status" value="1"/>
</dbReference>
<dbReference type="Proteomes" id="UP000018211">
    <property type="component" value="Unassembled WGS sequence"/>
</dbReference>
<accession>A0AAV2VPI2</accession>
<feature type="compositionally biased region" description="Polar residues" evidence="1">
    <location>
        <begin position="155"/>
        <end position="165"/>
    </location>
</feature>
<feature type="compositionally biased region" description="Basic and acidic residues" evidence="1">
    <location>
        <begin position="268"/>
        <end position="280"/>
    </location>
</feature>
<feature type="region of interest" description="Disordered" evidence="1">
    <location>
        <begin position="127"/>
        <end position="237"/>
    </location>
</feature>
<dbReference type="GO" id="GO:0005737">
    <property type="term" value="C:cytoplasm"/>
    <property type="evidence" value="ECO:0007669"/>
    <property type="project" value="TreeGrafter"/>
</dbReference>
<organism evidence="2 3">
    <name type="scientific">Vibrio nigripulchritudo SOn1</name>
    <dbReference type="NCBI Taxonomy" id="1238450"/>
    <lineage>
        <taxon>Bacteria</taxon>
        <taxon>Pseudomonadati</taxon>
        <taxon>Pseudomonadota</taxon>
        <taxon>Gammaproteobacteria</taxon>
        <taxon>Vibrionales</taxon>
        <taxon>Vibrionaceae</taxon>
        <taxon>Vibrio</taxon>
    </lineage>
</organism>
<feature type="compositionally biased region" description="Basic and acidic residues" evidence="1">
    <location>
        <begin position="681"/>
        <end position="697"/>
    </location>
</feature>
<feature type="compositionally biased region" description="Low complexity" evidence="1">
    <location>
        <begin position="382"/>
        <end position="392"/>
    </location>
</feature>
<sequence length="859" mass="91355">MTAKDTQQTEIVVDPTQLSPERQVTDSPQQEKGFQPKILAILDKIESNTSALLRREAISDGKASFQAAPNSLVNTKLILNEYYSGIKKNLATQSKPALPLSLSPYSNSSSHTEDKRQALPLAIKKNIREKSPQQEQREKELTHGQINVRNERQNDTSSINQTPQPTMVAVPTSKQKQKSANGTKQVPAQAKQSVPLSNHGIVSQDNESSSTASQQAQEEQKEKREPSGLLKTVGDVFKKAADEREDLEAGDTATDAAGSAMGGSLWEAAKEVKEATDDVKNSSLGQKITEKITGKKPDEESDSSTPKEAVTKDNKKRPVRDDRGRFIKQPEATSIVNQRKEDTHKYQSNSDKYSDDSEIALSEKDREPHATATATNTDGHSSSKGSTETTSTHLVLDRYQTNTHSERNRTTEKQTNTSHIPERSEQSHREDNSHKQASVTSANIVKEREQVRSNEAIADRLDEQVELSQDQHKELIKTIEKKEFGGESGGSLMDSVSDLTDMFGGGDGKKKGGSKRGRGKGRKGRLGSLFDRLKGTKSTSATNVSALQSAQTSRLGNVAQGVKNATGSLANTGVGKAAGGALKTVGSVASRAAAPVAALAAGYFKYNEVKDREELTGSQKAVQVGATTAGSLGGASAGAAMGAAMGSVVPVVGTLIGGLLGAAVGGWLGSKGGDVVGEAVSDRMEGTDGKTRAEREAVALQSAEKSSESATTNTGNTDKSELTTKNNESAQVVATNSKTQMHSMNASAAISSQASETTVMPEQLKATLPEISPSKAALHQATTKETRTEKTETVAKIDEKKLGKAIVDAMNKSQQQSGVSAGSSGPRYAASQSKSASVPASIKTEFEDKTLVLMAHDRI</sequence>
<feature type="compositionally biased region" description="Basic and acidic residues" evidence="1">
    <location>
        <begin position="127"/>
        <end position="142"/>
    </location>
</feature>
<protein>
    <recommendedName>
        <fullName evidence="4">Glycine zipper domain-containing protein</fullName>
    </recommendedName>
</protein>
<feature type="compositionally biased region" description="Basic and acidic residues" evidence="1">
    <location>
        <begin position="288"/>
        <end position="298"/>
    </location>
</feature>
<gene>
    <name evidence="2" type="ORF">VIBNISOn1_1840021</name>
</gene>
<feature type="compositionally biased region" description="Basic and acidic residues" evidence="1">
    <location>
        <begin position="420"/>
        <end position="434"/>
    </location>
</feature>
<reference evidence="2 3" key="1">
    <citation type="journal article" date="2013" name="ISME J.">
        <title>Comparative genomics of pathogenic lineages of Vibrio nigripulchritudo identifies virulence-associated traits.</title>
        <authorList>
            <person name="Goudenege D."/>
            <person name="Labreuche Y."/>
            <person name="Krin E."/>
            <person name="Ansquer D."/>
            <person name="Mangenot S."/>
            <person name="Calteau A."/>
            <person name="Medigue C."/>
            <person name="Mazel D."/>
            <person name="Polz M.F."/>
            <person name="Le Roux F."/>
        </authorList>
    </citation>
    <scope>NUCLEOTIDE SEQUENCE [LARGE SCALE GENOMIC DNA]</scope>
    <source>
        <strain evidence="2 3">SOn1</strain>
    </source>
</reference>
<evidence type="ECO:0008006" key="4">
    <source>
        <dbReference type="Google" id="ProtNLM"/>
    </source>
</evidence>
<name>A0AAV2VPI2_9VIBR</name>
<dbReference type="GO" id="GO:0061575">
    <property type="term" value="F:cyclin-dependent protein serine/threonine kinase activator activity"/>
    <property type="evidence" value="ECO:0007669"/>
    <property type="project" value="InterPro"/>
</dbReference>
<dbReference type="GO" id="GO:0016533">
    <property type="term" value="C:protein kinase 5 complex"/>
    <property type="evidence" value="ECO:0007669"/>
    <property type="project" value="InterPro"/>
</dbReference>
<feature type="region of interest" description="Disordered" evidence="1">
    <location>
        <begin position="268"/>
        <end position="446"/>
    </location>
</feature>
<feature type="compositionally biased region" description="Polar residues" evidence="1">
    <location>
        <begin position="708"/>
        <end position="729"/>
    </location>
</feature>
<dbReference type="InterPro" id="IPR004944">
    <property type="entry name" value="CDK5_activator"/>
</dbReference>
<dbReference type="GO" id="GO:0019901">
    <property type="term" value="F:protein kinase binding"/>
    <property type="evidence" value="ECO:0007669"/>
    <property type="project" value="TreeGrafter"/>
</dbReference>
<feature type="region of interest" description="Disordered" evidence="1">
    <location>
        <begin position="502"/>
        <end position="527"/>
    </location>
</feature>
<feature type="compositionally biased region" description="Basic residues" evidence="1">
    <location>
        <begin position="511"/>
        <end position="525"/>
    </location>
</feature>
<dbReference type="RefSeq" id="WP_022611696.1">
    <property type="nucleotide sequence ID" value="NZ_LK391965.1"/>
</dbReference>
<feature type="compositionally biased region" description="Low complexity" evidence="1">
    <location>
        <begin position="813"/>
        <end position="825"/>
    </location>
</feature>
<dbReference type="PANTHER" id="PTHR23401:SF0">
    <property type="entry name" value="CYCLIN-DEPENDENT KINASE 5 ACTIVATOR"/>
    <property type="match status" value="1"/>
</dbReference>
<evidence type="ECO:0000256" key="1">
    <source>
        <dbReference type="SAM" id="MobiDB-lite"/>
    </source>
</evidence>
<feature type="compositionally biased region" description="Polar residues" evidence="1">
    <location>
        <begin position="172"/>
        <end position="206"/>
    </location>
</feature>